<dbReference type="EMBL" id="CAWUHD010000140">
    <property type="protein sequence ID" value="CAK7234889.1"/>
    <property type="molecule type" value="Genomic_DNA"/>
</dbReference>
<evidence type="ECO:0000313" key="2">
    <source>
        <dbReference type="Proteomes" id="UP001642482"/>
    </source>
</evidence>
<dbReference type="Proteomes" id="UP001642482">
    <property type="component" value="Unassembled WGS sequence"/>
</dbReference>
<accession>A0ABP0CRZ2</accession>
<evidence type="ECO:0000313" key="1">
    <source>
        <dbReference type="EMBL" id="CAK7234889.1"/>
    </source>
</evidence>
<comment type="caution">
    <text evidence="1">The sequence shown here is derived from an EMBL/GenBank/DDBJ whole genome shotgun (WGS) entry which is preliminary data.</text>
</comment>
<name>A0ABP0CRZ2_9PEZI</name>
<reference evidence="1 2" key="1">
    <citation type="submission" date="2024-01" db="EMBL/GenBank/DDBJ databases">
        <authorList>
            <person name="Allen C."/>
            <person name="Tagirdzhanova G."/>
        </authorList>
    </citation>
    <scope>NUCLEOTIDE SEQUENCE [LARGE SCALE GENOMIC DNA]</scope>
</reference>
<sequence length="540" mass="59813">MRQGVPLYELPRSVIDLDAEDNRHVRPYDEAVDGPPEEDKWADAHASIDALRDRITDLEYEIEQSRKRMLETASKPTAWRILDRDILSAALLGPQKYKEPTEGATAGPETRTAPRIVPNDEASVLAEVLYRNGISPRQAFQQVPLLLHREEKARMQFGIGDWKSLSGVLYGCQSVLEARRILGLAVQTAEGRTGILVDSKRIAHLLGSFIEKAQQEAAKAATATAGNDLVDTVRQVSELLLNLSHALASVADLVEQEDNGAPLWAVGLWASALASEPAAMQRFLRLGVAFGNAEDVSQFMSVYSSDRAEASRREPPAVVLALHTVLLQLQRSPMAFANTRSDLFTMLTGVSRLTDKNSAVASFRIALSAPEFLESLHSVSDMMVPAHPEYGELYILVLAELGGIAALWSMERRRFYDGLARLKMKPIAPDIKVMAVSRYASYMKFLMQPAHYSKRQAVDLGAVSEDLKTIFRYDRAEKEIGGVSTFNAKPGPRKQMRGLPDPGIDMDDAFRHKVMDAYAKTSLNEFVSEIDEILHISQDP</sequence>
<proteinExistence type="predicted"/>
<gene>
    <name evidence="1" type="primary">ALD6_2</name>
    <name evidence="1" type="ORF">SEUCBS140593_009099</name>
</gene>
<protein>
    <submittedName>
        <fullName evidence="1">Aldehyde dehydrogenase (NADP(+)) ald6</fullName>
    </submittedName>
</protein>
<organism evidence="1 2">
    <name type="scientific">Sporothrix eucalyptigena</name>
    <dbReference type="NCBI Taxonomy" id="1812306"/>
    <lineage>
        <taxon>Eukaryota</taxon>
        <taxon>Fungi</taxon>
        <taxon>Dikarya</taxon>
        <taxon>Ascomycota</taxon>
        <taxon>Pezizomycotina</taxon>
        <taxon>Sordariomycetes</taxon>
        <taxon>Sordariomycetidae</taxon>
        <taxon>Ophiostomatales</taxon>
        <taxon>Ophiostomataceae</taxon>
        <taxon>Sporothrix</taxon>
    </lineage>
</organism>
<keyword evidence="2" id="KW-1185">Reference proteome</keyword>